<feature type="region of interest" description="Disordered" evidence="2">
    <location>
        <begin position="252"/>
        <end position="360"/>
    </location>
</feature>
<accession>A0A150GD86</accession>
<dbReference type="InterPro" id="IPR019734">
    <property type="entry name" value="TPR_rpt"/>
</dbReference>
<dbReference type="CDD" id="cd06257">
    <property type="entry name" value="DnaJ"/>
    <property type="match status" value="1"/>
</dbReference>
<dbReference type="OrthoDB" id="552876at2759"/>
<dbReference type="SUPFAM" id="SSF46565">
    <property type="entry name" value="Chaperone J-domain"/>
    <property type="match status" value="1"/>
</dbReference>
<evidence type="ECO:0000256" key="1">
    <source>
        <dbReference type="PROSITE-ProRule" id="PRU00339"/>
    </source>
</evidence>
<evidence type="ECO:0000313" key="4">
    <source>
        <dbReference type="EMBL" id="KXZ47821.1"/>
    </source>
</evidence>
<feature type="region of interest" description="Disordered" evidence="2">
    <location>
        <begin position="173"/>
        <end position="197"/>
    </location>
</feature>
<dbReference type="SUPFAM" id="SSF48403">
    <property type="entry name" value="Ankyrin repeat"/>
    <property type="match status" value="1"/>
</dbReference>
<dbReference type="AlphaFoldDB" id="A0A150GD86"/>
<feature type="compositionally biased region" description="Acidic residues" evidence="2">
    <location>
        <begin position="255"/>
        <end position="267"/>
    </location>
</feature>
<dbReference type="PANTHER" id="PTHR44272">
    <property type="entry name" value="DNAJ DOMAIN (PROKARYOTIC HEAT SHOCK PROTEIN)"/>
    <property type="match status" value="1"/>
</dbReference>
<sequence>MAPKKKVATVKEAGPDLYKELGLERDAKIEDIKRAYRRLALQCHPDKNPDDPAAHERFQRISVAYSVLSDEGKRKFYDQNGTTEGLDISPTEFMDMFQSLLLEIIGGADMIRDMLACFTPRELSRLPPFPFPKELFPPGTFPPGLRFSSKGLKGMPPQVEELIQSGDIASMFSAMSGGGHSPGETPDGGAGARGGARSRARAAAAAAGPAGGGGLFGAFPGGLRFPGPGAAAAAARGGPGGARRRLFNGAATAAESDDDYGDDDDYGSDGSSSDWEDVSEGELEEWLAEQQKQQQNQQQQQGQQGPQPRPQAERSVPAAAVAPGPAMDGSASASASHPEPAQPSPLPQVRPGAEASQPAAAAVTAAAAAAEARQPAASAAAASPPPALVREWMTAARGCDVAVLAALLASEPRLLGCRGTGMGHTALHWCAAKGSVEGVLWLLQQGGAPACDPTQPPPPPSQQEQPAPAPAEPTQKLAGQGAAAPPPRRAGGLTPEEKAARRAALLAADAAAEREEARQEAAKAAAAEAAALAAGLRSRDEGKAWLEAARGGDLGALQRMLAANPRLLGYQGQGTNFAFTSHTALHWAAAKGHTAAARWLLQQVPDALGETARDILLRRDASGGSAGGRGGGGLALANELELLARVAALRDAPEGPAGWGPRAMRSALAAAGVNIAGLVEKQELVQAVRQLIGRYPQRIVPIVPKAPAAATAAAASLNGAAAAAAATPPPAAARAAAEAAASATAPSATPAAARAPPTPTPSSSSKGTRPTAAPHERPSPPRRPARRTGSSGDSSGASSDGEAEDGIADGAAAPSAAEASAAAAAAVDAAKQRGNEAFARRDFPKAVSHYTMAMRLCTAPSAVLYSNRSAAYCGMSYFGKAQADAEEAARLDPQQPKYRCRLGAALLGQRQYREAEAAFRSALQLDPAYGAALQGLEDVRAAARRSGPE</sequence>
<dbReference type="InterPro" id="IPR018253">
    <property type="entry name" value="DnaJ_domain_CS"/>
</dbReference>
<feature type="compositionally biased region" description="Gly residues" evidence="2">
    <location>
        <begin position="176"/>
        <end position="194"/>
    </location>
</feature>
<feature type="region of interest" description="Disordered" evidence="2">
    <location>
        <begin position="743"/>
        <end position="814"/>
    </location>
</feature>
<feature type="compositionally biased region" description="Low complexity" evidence="2">
    <location>
        <begin position="290"/>
        <end position="306"/>
    </location>
</feature>
<dbReference type="PROSITE" id="PS00636">
    <property type="entry name" value="DNAJ_1"/>
    <property type="match status" value="1"/>
</dbReference>
<dbReference type="Gene3D" id="1.10.287.110">
    <property type="entry name" value="DnaJ domain"/>
    <property type="match status" value="1"/>
</dbReference>
<evidence type="ECO:0000256" key="2">
    <source>
        <dbReference type="SAM" id="MobiDB-lite"/>
    </source>
</evidence>
<feature type="region of interest" description="Disordered" evidence="2">
    <location>
        <begin position="447"/>
        <end position="502"/>
    </location>
</feature>
<dbReference type="InterPro" id="IPR002110">
    <property type="entry name" value="Ankyrin_rpt"/>
</dbReference>
<feature type="compositionally biased region" description="Pro residues" evidence="2">
    <location>
        <begin position="454"/>
        <end position="471"/>
    </location>
</feature>
<reference evidence="5" key="1">
    <citation type="journal article" date="2016" name="Nat. Commun.">
        <title>The Gonium pectorale genome demonstrates co-option of cell cycle regulation during the evolution of multicellularity.</title>
        <authorList>
            <person name="Hanschen E.R."/>
            <person name="Marriage T.N."/>
            <person name="Ferris P.J."/>
            <person name="Hamaji T."/>
            <person name="Toyoda A."/>
            <person name="Fujiyama A."/>
            <person name="Neme R."/>
            <person name="Noguchi H."/>
            <person name="Minakuchi Y."/>
            <person name="Suzuki M."/>
            <person name="Kawai-Toyooka H."/>
            <person name="Smith D.R."/>
            <person name="Sparks H."/>
            <person name="Anderson J."/>
            <person name="Bakaric R."/>
            <person name="Luria V."/>
            <person name="Karger A."/>
            <person name="Kirschner M.W."/>
            <person name="Durand P.M."/>
            <person name="Michod R.E."/>
            <person name="Nozaki H."/>
            <person name="Olson B.J."/>
        </authorList>
    </citation>
    <scope>NUCLEOTIDE SEQUENCE [LARGE SCALE GENOMIC DNA]</scope>
    <source>
        <strain evidence="5">NIES-2863</strain>
    </source>
</reference>
<name>A0A150GD86_GONPE</name>
<dbReference type="PANTHER" id="PTHR44272:SF3">
    <property type="entry name" value="J DOMAIN-CONTAINING PROTEIN"/>
    <property type="match status" value="1"/>
</dbReference>
<dbReference type="PRINTS" id="PR00625">
    <property type="entry name" value="JDOMAIN"/>
</dbReference>
<dbReference type="InterPro" id="IPR036869">
    <property type="entry name" value="J_dom_sf"/>
</dbReference>
<dbReference type="InterPro" id="IPR001623">
    <property type="entry name" value="DnaJ_domain"/>
</dbReference>
<proteinExistence type="predicted"/>
<feature type="repeat" description="TPR" evidence="1">
    <location>
        <begin position="896"/>
        <end position="929"/>
    </location>
</feature>
<dbReference type="SMART" id="SM00248">
    <property type="entry name" value="ANK"/>
    <property type="match status" value="2"/>
</dbReference>
<evidence type="ECO:0000313" key="5">
    <source>
        <dbReference type="Proteomes" id="UP000075714"/>
    </source>
</evidence>
<dbReference type="Pfam" id="PF00226">
    <property type="entry name" value="DnaJ"/>
    <property type="match status" value="1"/>
</dbReference>
<dbReference type="Proteomes" id="UP000075714">
    <property type="component" value="Unassembled WGS sequence"/>
</dbReference>
<gene>
    <name evidence="4" type="ORF">GPECTOR_32g433</name>
</gene>
<comment type="caution">
    <text evidence="4">The sequence shown here is derived from an EMBL/GenBank/DDBJ whole genome shotgun (WGS) entry which is preliminary data.</text>
</comment>
<dbReference type="SMART" id="SM00271">
    <property type="entry name" value="DnaJ"/>
    <property type="match status" value="1"/>
</dbReference>
<dbReference type="InterPro" id="IPR011990">
    <property type="entry name" value="TPR-like_helical_dom_sf"/>
</dbReference>
<dbReference type="PROSITE" id="PS50005">
    <property type="entry name" value="TPR"/>
    <property type="match status" value="1"/>
</dbReference>
<dbReference type="PROSITE" id="PS50076">
    <property type="entry name" value="DNAJ_2"/>
    <property type="match status" value="1"/>
</dbReference>
<feature type="compositionally biased region" description="Low complexity" evidence="2">
    <location>
        <begin position="743"/>
        <end position="765"/>
    </location>
</feature>
<keyword evidence="5" id="KW-1185">Reference proteome</keyword>
<feature type="compositionally biased region" description="Acidic residues" evidence="2">
    <location>
        <begin position="274"/>
        <end position="287"/>
    </location>
</feature>
<dbReference type="InterPro" id="IPR036770">
    <property type="entry name" value="Ankyrin_rpt-contain_sf"/>
</dbReference>
<organism evidence="4 5">
    <name type="scientific">Gonium pectorale</name>
    <name type="common">Green alga</name>
    <dbReference type="NCBI Taxonomy" id="33097"/>
    <lineage>
        <taxon>Eukaryota</taxon>
        <taxon>Viridiplantae</taxon>
        <taxon>Chlorophyta</taxon>
        <taxon>core chlorophytes</taxon>
        <taxon>Chlorophyceae</taxon>
        <taxon>CS clade</taxon>
        <taxon>Chlamydomonadales</taxon>
        <taxon>Volvocaceae</taxon>
        <taxon>Gonium</taxon>
    </lineage>
</organism>
<protein>
    <recommendedName>
        <fullName evidence="3">J domain-containing protein</fullName>
    </recommendedName>
</protein>
<dbReference type="InterPro" id="IPR052812">
    <property type="entry name" value="Plant_DnaJ_domain"/>
</dbReference>
<dbReference type="STRING" id="33097.A0A150GD86"/>
<feature type="compositionally biased region" description="Low complexity" evidence="2">
    <location>
        <begin position="787"/>
        <end position="800"/>
    </location>
</feature>
<dbReference type="Gene3D" id="1.25.40.20">
    <property type="entry name" value="Ankyrin repeat-containing domain"/>
    <property type="match status" value="1"/>
</dbReference>
<dbReference type="Gene3D" id="1.25.40.10">
    <property type="entry name" value="Tetratricopeptide repeat domain"/>
    <property type="match status" value="1"/>
</dbReference>
<dbReference type="Pfam" id="PF00023">
    <property type="entry name" value="Ank"/>
    <property type="match status" value="2"/>
</dbReference>
<dbReference type="SMART" id="SM00028">
    <property type="entry name" value="TPR"/>
    <property type="match status" value="3"/>
</dbReference>
<feature type="compositionally biased region" description="Low complexity" evidence="2">
    <location>
        <begin position="316"/>
        <end position="339"/>
    </location>
</feature>
<feature type="compositionally biased region" description="Low complexity" evidence="2">
    <location>
        <begin position="472"/>
        <end position="483"/>
    </location>
</feature>
<feature type="domain" description="J" evidence="3">
    <location>
        <begin position="16"/>
        <end position="81"/>
    </location>
</feature>
<dbReference type="EMBL" id="LSYV01000033">
    <property type="protein sequence ID" value="KXZ47821.1"/>
    <property type="molecule type" value="Genomic_DNA"/>
</dbReference>
<dbReference type="SUPFAM" id="SSF48452">
    <property type="entry name" value="TPR-like"/>
    <property type="match status" value="1"/>
</dbReference>
<keyword evidence="1" id="KW-0802">TPR repeat</keyword>
<evidence type="ECO:0000259" key="3">
    <source>
        <dbReference type="PROSITE" id="PS50076"/>
    </source>
</evidence>